<feature type="chain" id="PRO_5021895466" evidence="1">
    <location>
        <begin position="29"/>
        <end position="498"/>
    </location>
</feature>
<name>A0A517Z4Y1_9PLAN</name>
<protein>
    <submittedName>
        <fullName evidence="2">Neutral/alkaline non-lysosomal ceramidase</fullName>
    </submittedName>
</protein>
<dbReference type="Proteomes" id="UP000320496">
    <property type="component" value="Chromosome"/>
</dbReference>
<keyword evidence="3" id="KW-1185">Reference proteome</keyword>
<dbReference type="KEGG" id="mri:Mal4_18620"/>
<sequence precursor="true">MLFIVTFCAVTICSGARLAVAASLMAGAAKVDITNRNAGPVNDPLYARALVIRSGATTAVLVAVDAVAIGEIGYITNAYLPTVRGKLNDELGIPPEHVLINASHCHGIVCDDVTERTVQAVKAAVEKMVPVTVGAGTGHEDRIMENRRLKLKSGREVDVRHAYSLPPDDAVAEVGPVDPQIGILRLDREDGSPLAVVYNFACHPIQGVPGGANTADMTGFSSKVIEENLGEDVIALFLQGCGGDINPVFYKDVDHPRSAEPLGNMLGLSTLAGVRSIDCREDDRLTVINETLTLPRGDRTDRIAELESKQRQLLQSLRGTTLNLKTFLPLAVKYSLSDEYPSYYSHRYLHDDALGRSDLRHLDAENRRNIEAYMQNIHTMEELTRVQTNLRLLRKHQASLVASGKRTIDVELLGLRVGNFVLVTFPGELTVRIGLNIKKASPHDHTFVAGYTNGYIYYAPTAEQLLNVGGAQEDSDCILAPEWQAIFETKAAEILERL</sequence>
<evidence type="ECO:0000256" key="1">
    <source>
        <dbReference type="SAM" id="SignalP"/>
    </source>
</evidence>
<evidence type="ECO:0000313" key="2">
    <source>
        <dbReference type="EMBL" id="QDU37548.1"/>
    </source>
</evidence>
<accession>A0A517Z4Y1</accession>
<feature type="signal peptide" evidence="1">
    <location>
        <begin position="1"/>
        <end position="28"/>
    </location>
</feature>
<gene>
    <name evidence="2" type="ORF">Mal4_18620</name>
</gene>
<keyword evidence="1" id="KW-0732">Signal</keyword>
<reference evidence="2 3" key="1">
    <citation type="submission" date="2019-02" db="EMBL/GenBank/DDBJ databases">
        <title>Deep-cultivation of Planctomycetes and their phenomic and genomic characterization uncovers novel biology.</title>
        <authorList>
            <person name="Wiegand S."/>
            <person name="Jogler M."/>
            <person name="Boedeker C."/>
            <person name="Pinto D."/>
            <person name="Vollmers J."/>
            <person name="Rivas-Marin E."/>
            <person name="Kohn T."/>
            <person name="Peeters S.H."/>
            <person name="Heuer A."/>
            <person name="Rast P."/>
            <person name="Oberbeckmann S."/>
            <person name="Bunk B."/>
            <person name="Jeske O."/>
            <person name="Meyerdierks A."/>
            <person name="Storesund J.E."/>
            <person name="Kallscheuer N."/>
            <person name="Luecker S."/>
            <person name="Lage O.M."/>
            <person name="Pohl T."/>
            <person name="Merkel B.J."/>
            <person name="Hornburger P."/>
            <person name="Mueller R.-W."/>
            <person name="Bruemmer F."/>
            <person name="Labrenz M."/>
            <person name="Spormann A.M."/>
            <person name="Op den Camp H."/>
            <person name="Overmann J."/>
            <person name="Amann R."/>
            <person name="Jetten M.S.M."/>
            <person name="Mascher T."/>
            <person name="Medema M.H."/>
            <person name="Devos D.P."/>
            <person name="Kaster A.-K."/>
            <person name="Ovreas L."/>
            <person name="Rohde M."/>
            <person name="Galperin M.Y."/>
            <person name="Jogler C."/>
        </authorList>
    </citation>
    <scope>NUCLEOTIDE SEQUENCE [LARGE SCALE GENOMIC DNA]</scope>
    <source>
        <strain evidence="2 3">Mal4</strain>
    </source>
</reference>
<dbReference type="AlphaFoldDB" id="A0A517Z4Y1"/>
<proteinExistence type="predicted"/>
<organism evidence="2 3">
    <name type="scientific">Maioricimonas rarisocia</name>
    <dbReference type="NCBI Taxonomy" id="2528026"/>
    <lineage>
        <taxon>Bacteria</taxon>
        <taxon>Pseudomonadati</taxon>
        <taxon>Planctomycetota</taxon>
        <taxon>Planctomycetia</taxon>
        <taxon>Planctomycetales</taxon>
        <taxon>Planctomycetaceae</taxon>
        <taxon>Maioricimonas</taxon>
    </lineage>
</organism>
<dbReference type="EMBL" id="CP036275">
    <property type="protein sequence ID" value="QDU37548.1"/>
    <property type="molecule type" value="Genomic_DNA"/>
</dbReference>
<dbReference type="RefSeq" id="WP_197444253.1">
    <property type="nucleotide sequence ID" value="NZ_CP036275.1"/>
</dbReference>
<evidence type="ECO:0000313" key="3">
    <source>
        <dbReference type="Proteomes" id="UP000320496"/>
    </source>
</evidence>